<dbReference type="EMBL" id="PPED02000001">
    <property type="protein sequence ID" value="PWN71352.1"/>
    <property type="molecule type" value="Genomic_DNA"/>
</dbReference>
<evidence type="ECO:0000313" key="1">
    <source>
        <dbReference type="EMBL" id="PWN71352.1"/>
    </source>
</evidence>
<accession>A0A316XC26</accession>
<sequence>MEPIHQELNNNEVTVTLALLNNNLQEMMNHCLLYKWKYEIINSYHLQLHIPKDSIHLLFYLGHKILSGINVPANHNNIPNYTNRDFTDLL</sequence>
<keyword evidence="2" id="KW-1185">Reference proteome</keyword>
<dbReference type="AlphaFoldDB" id="A0A316XC26"/>
<protein>
    <submittedName>
        <fullName evidence="1">Uncharacterized protein</fullName>
    </submittedName>
</protein>
<proteinExistence type="predicted"/>
<gene>
    <name evidence="1" type="ORF">C1631_001645</name>
</gene>
<evidence type="ECO:0000313" key="2">
    <source>
        <dbReference type="Proteomes" id="UP000236594"/>
    </source>
</evidence>
<organism evidence="1 2">
    <name type="scientific">Chryseobacterium phosphatilyticum</name>
    <dbReference type="NCBI Taxonomy" id="475075"/>
    <lineage>
        <taxon>Bacteria</taxon>
        <taxon>Pseudomonadati</taxon>
        <taxon>Bacteroidota</taxon>
        <taxon>Flavobacteriia</taxon>
        <taxon>Flavobacteriales</taxon>
        <taxon>Weeksellaceae</taxon>
        <taxon>Chryseobacterium group</taxon>
        <taxon>Chryseobacterium</taxon>
    </lineage>
</organism>
<reference evidence="1 2" key="1">
    <citation type="submission" date="2018-04" db="EMBL/GenBank/DDBJ databases">
        <title>Draft Genome Sequence of Phosphate-Solubilizing Chryseobacterium sp. ISE14 that is a Biocontrol and Plant Growth-Promoting Rhizobacterium Isolated from Cucumber.</title>
        <authorList>
            <person name="Jeong J.-J."/>
            <person name="Sang M.K."/>
            <person name="Choi I.-G."/>
            <person name="Kim K.D."/>
        </authorList>
    </citation>
    <scope>NUCLEOTIDE SEQUENCE [LARGE SCALE GENOMIC DNA]</scope>
    <source>
        <strain evidence="1 2">ISE14</strain>
    </source>
</reference>
<dbReference type="Proteomes" id="UP000236594">
    <property type="component" value="Unassembled WGS sequence"/>
</dbReference>
<name>A0A316XC26_9FLAO</name>
<comment type="caution">
    <text evidence="1">The sequence shown here is derived from an EMBL/GenBank/DDBJ whole genome shotgun (WGS) entry which is preliminary data.</text>
</comment>